<feature type="signal peptide" evidence="1">
    <location>
        <begin position="1"/>
        <end position="25"/>
    </location>
</feature>
<reference evidence="2 3" key="1">
    <citation type="journal article" date="2022" name="Front. Cell. Infect. Microbiol.">
        <title>The Genomes of Two Strains of Taenia crassiceps the Animal Model for the Study of Human Cysticercosis.</title>
        <authorList>
            <person name="Bobes R.J."/>
            <person name="Estrada K."/>
            <person name="Rios-Valencia D.G."/>
            <person name="Calderon-Gallegos A."/>
            <person name="de la Torre P."/>
            <person name="Carrero J.C."/>
            <person name="Sanchez-Flores A."/>
            <person name="Laclette J.P."/>
        </authorList>
    </citation>
    <scope>NUCLEOTIDE SEQUENCE [LARGE SCALE GENOMIC DNA]</scope>
    <source>
        <strain evidence="2">WFUcys</strain>
    </source>
</reference>
<accession>A0ABR4QPB4</accession>
<comment type="caution">
    <text evidence="2">The sequence shown here is derived from an EMBL/GenBank/DDBJ whole genome shotgun (WGS) entry which is preliminary data.</text>
</comment>
<organism evidence="2 3">
    <name type="scientific">Taenia crassiceps</name>
    <dbReference type="NCBI Taxonomy" id="6207"/>
    <lineage>
        <taxon>Eukaryota</taxon>
        <taxon>Metazoa</taxon>
        <taxon>Spiralia</taxon>
        <taxon>Lophotrochozoa</taxon>
        <taxon>Platyhelminthes</taxon>
        <taxon>Cestoda</taxon>
        <taxon>Eucestoda</taxon>
        <taxon>Cyclophyllidea</taxon>
        <taxon>Taeniidae</taxon>
        <taxon>Taenia</taxon>
    </lineage>
</organism>
<gene>
    <name evidence="2" type="ORF">TcWFU_001113</name>
</gene>
<sequence>MLNYSSSRGGFRALLSLLLTCVASAQSSCQFPEFLLLSSTNIWWSSPVTHRISQYHAASPSSFVQLTVRGDLRKMILSFPVEPSSRSTQHPLDQHPFHNKAMVIRNSSTSTAHVDLRCEHVVDKATETYVAELLTPTFRFLYICMRFQILDKGPLTEVFELIQGEGTAAPPDCTTPVNNPHRSVWIPNLSKYVSGYRQSRCPIVGGFQAKNFVEMDSKSFYQEAPTQVDTVNNEYGSFTKVYVGLGIFRPMAQSTRDGASVAYPAYLYDLEPFDATVKTSPASLYEVQMRGAFGVCDDELEQCERGCNTDARNRLFCRRSCPSVRKECSMTHSDSCEINASYRGLWLLIDPLPDVPGQSEQRRHLRKLINISDRTVTFANVLGDGTFYEFSCLREASEIVPDWYILGGRQLQPGCHPRDVCFEVYQNRPIFSNEATNTNTLLFRLSKSEKQGVDISNLCTFSDDSRGTRQRRPQVLVKQVRHQDTFGSSNGRTFNASKCEIYQIKLRGSVRLRAQFFSNLIIAQAARQFNAFMERDSDQREAQSHFAWSRKDPTFLPEMVSCAIELSDFNPQLGTTAQQCVSVHNLDKSFKYTKRFLMLVTYSEFLKSYFCWVIQESEFEGKPTFNIYLFLTPQCQYEENTLGEILINNSSAVAIMHVVAEKDPYLNREQNTQPELTQPPMFQKFRHLENAISVTQRTTATGSTSTIHFSLLILTSFVDIVSLLSL</sequence>
<dbReference type="EMBL" id="JAKROA010000001">
    <property type="protein sequence ID" value="KAL5111309.1"/>
    <property type="molecule type" value="Genomic_DNA"/>
</dbReference>
<keyword evidence="1" id="KW-0732">Signal</keyword>
<evidence type="ECO:0000313" key="2">
    <source>
        <dbReference type="EMBL" id="KAL5111309.1"/>
    </source>
</evidence>
<feature type="chain" id="PRO_5047326222" evidence="1">
    <location>
        <begin position="26"/>
        <end position="726"/>
    </location>
</feature>
<keyword evidence="3" id="KW-1185">Reference proteome</keyword>
<proteinExistence type="predicted"/>
<name>A0ABR4QPB4_9CEST</name>
<evidence type="ECO:0000256" key="1">
    <source>
        <dbReference type="SAM" id="SignalP"/>
    </source>
</evidence>
<evidence type="ECO:0000313" key="3">
    <source>
        <dbReference type="Proteomes" id="UP001651158"/>
    </source>
</evidence>
<dbReference type="Proteomes" id="UP001651158">
    <property type="component" value="Unassembled WGS sequence"/>
</dbReference>
<protein>
    <submittedName>
        <fullName evidence="2">Uncharacterized protein</fullName>
    </submittedName>
</protein>